<gene>
    <name evidence="13" type="ORF">BDZ85DRAFT_68294</name>
</gene>
<sequence length="654" mass="69345">MVVLLSLLSLLSFVGGALAQFEVQQSQRNLTAGDWSLSWTAGPNSNASASLYALGGQRSLEGGASNTQVSLLTSYGATSNTNIINGSSVAFISCDPEDYPRPGNVGPAMVYIMAVQRNAAAVILYSNIAPSCDIIGPDTSVPSYDRVWTLLSPADSQRIQSDERSAPSPVLASVGRSPIVIDYNAFGNLTTPGAVIQQQTPPPQRSQNMNTQVAMIILYTVTGVVTALFLVIITTGAIRAHRHPERYGPRNIMGRPRQTRARGLARAMLDSLPIVKFSDPDSPKPDQTSRDAELGETNRTLRSDSEPTLKDGITPAANTATTTPVARTTEDTASIRSGIGPAVDAHASNPNATTGLGLVPHPGCSICTEDFEDGQDLRVLPCDHKFHPACVDPWLLNVSGTCPLCRIDLRRNSQDSNRDGTEGQGEADGQLPPPLEMASPTPGQVGQGRELERTYRMPARRSFFGGVFGEHEGHSQEISDMLRRWRDEARGSRSGVAAMHGDRGGSVDLGAQERDRRNRFSRVFGIRTRREGRDAGVTAAQGSGVAQTAQQGGDAQVGGVDGARQEMVQVQNATVQNASAGERSVEAEAALDTTAAVDTRTEQEASTAQHGASRPATPQSGTAQAAATQSDPAQTRPTKTGAEQSATTPTKDKQ</sequence>
<protein>
    <recommendedName>
        <fullName evidence="12">RING-type domain-containing protein</fullName>
    </recommendedName>
</protein>
<dbReference type="AlphaFoldDB" id="A0A6A6GIW5"/>
<keyword evidence="11" id="KW-0732">Signal</keyword>
<feature type="domain" description="RING-type" evidence="12">
    <location>
        <begin position="364"/>
        <end position="406"/>
    </location>
</feature>
<keyword evidence="3" id="KW-0479">Metal-binding</keyword>
<keyword evidence="7 10" id="KW-0472">Membrane</keyword>
<keyword evidence="14" id="KW-1185">Reference proteome</keyword>
<dbReference type="InterPro" id="IPR051653">
    <property type="entry name" value="E3_ligase_sorting_rcpt"/>
</dbReference>
<feature type="region of interest" description="Disordered" evidence="9">
    <location>
        <begin position="275"/>
        <end position="329"/>
    </location>
</feature>
<feature type="compositionally biased region" description="Basic and acidic residues" evidence="9">
    <location>
        <begin position="278"/>
        <end position="293"/>
    </location>
</feature>
<reference evidence="14" key="1">
    <citation type="journal article" date="2020" name="Stud. Mycol.">
        <title>101 Dothideomycetes genomes: A test case for predicting lifestyles and emergence of pathogens.</title>
        <authorList>
            <person name="Haridas S."/>
            <person name="Albert R."/>
            <person name="Binder M."/>
            <person name="Bloem J."/>
            <person name="LaButti K."/>
            <person name="Salamov A."/>
            <person name="Andreopoulos B."/>
            <person name="Baker S."/>
            <person name="Barry K."/>
            <person name="Bills G."/>
            <person name="Bluhm B."/>
            <person name="Cannon C."/>
            <person name="Castanera R."/>
            <person name="Culley D."/>
            <person name="Daum C."/>
            <person name="Ezra D."/>
            <person name="Gonzalez J."/>
            <person name="Henrissat B."/>
            <person name="Kuo A."/>
            <person name="Liang C."/>
            <person name="Lipzen A."/>
            <person name="Lutzoni F."/>
            <person name="Magnuson J."/>
            <person name="Mondo S."/>
            <person name="Nolan M."/>
            <person name="Ohm R."/>
            <person name="Pangilinan J."/>
            <person name="Park H.-J."/>
            <person name="Ramirez L."/>
            <person name="Alfaro M."/>
            <person name="Sun H."/>
            <person name="Tritt A."/>
            <person name="Yoshinaga Y."/>
            <person name="Zwiers L.-H."/>
            <person name="Turgeon B."/>
            <person name="Goodwin S."/>
            <person name="Spatafora J."/>
            <person name="Crous P."/>
            <person name="Grigoriev I."/>
        </authorList>
    </citation>
    <scope>NUCLEOTIDE SEQUENCE [LARGE SCALE GENOMIC DNA]</scope>
    <source>
        <strain evidence="14">CECT 20119</strain>
    </source>
</reference>
<evidence type="ECO:0000256" key="8">
    <source>
        <dbReference type="PROSITE-ProRule" id="PRU00175"/>
    </source>
</evidence>
<evidence type="ECO:0000256" key="7">
    <source>
        <dbReference type="ARBA" id="ARBA00023136"/>
    </source>
</evidence>
<dbReference type="CDD" id="cd16454">
    <property type="entry name" value="RING-H2_PA-TM-RING"/>
    <property type="match status" value="1"/>
</dbReference>
<dbReference type="Pfam" id="PF13639">
    <property type="entry name" value="zf-RING_2"/>
    <property type="match status" value="1"/>
</dbReference>
<evidence type="ECO:0000256" key="2">
    <source>
        <dbReference type="ARBA" id="ARBA00022692"/>
    </source>
</evidence>
<evidence type="ECO:0000256" key="9">
    <source>
        <dbReference type="SAM" id="MobiDB-lite"/>
    </source>
</evidence>
<dbReference type="InterPro" id="IPR001841">
    <property type="entry name" value="Znf_RING"/>
</dbReference>
<dbReference type="SUPFAM" id="SSF57850">
    <property type="entry name" value="RING/U-box"/>
    <property type="match status" value="1"/>
</dbReference>
<evidence type="ECO:0000259" key="12">
    <source>
        <dbReference type="PROSITE" id="PS50089"/>
    </source>
</evidence>
<evidence type="ECO:0000256" key="4">
    <source>
        <dbReference type="ARBA" id="ARBA00022771"/>
    </source>
</evidence>
<keyword evidence="4 8" id="KW-0863">Zinc-finger</keyword>
<dbReference type="PROSITE" id="PS50089">
    <property type="entry name" value="ZF_RING_2"/>
    <property type="match status" value="1"/>
</dbReference>
<feature type="compositionally biased region" description="Low complexity" evidence="9">
    <location>
        <begin position="615"/>
        <end position="630"/>
    </location>
</feature>
<feature type="compositionally biased region" description="Low complexity" evidence="9">
    <location>
        <begin position="314"/>
        <end position="327"/>
    </location>
</feature>
<comment type="subcellular location">
    <subcellularLocation>
        <location evidence="1">Membrane</location>
        <topology evidence="1">Single-pass membrane protein</topology>
    </subcellularLocation>
</comment>
<feature type="compositionally biased region" description="Low complexity" evidence="9">
    <location>
        <begin position="544"/>
        <end position="554"/>
    </location>
</feature>
<feature type="transmembrane region" description="Helical" evidence="10">
    <location>
        <begin position="213"/>
        <end position="238"/>
    </location>
</feature>
<evidence type="ECO:0000313" key="13">
    <source>
        <dbReference type="EMBL" id="KAF2225568.1"/>
    </source>
</evidence>
<evidence type="ECO:0000256" key="6">
    <source>
        <dbReference type="ARBA" id="ARBA00022989"/>
    </source>
</evidence>
<dbReference type="EMBL" id="ML992503">
    <property type="protein sequence ID" value="KAF2225568.1"/>
    <property type="molecule type" value="Genomic_DNA"/>
</dbReference>
<feature type="compositionally biased region" description="Basic and acidic residues" evidence="9">
    <location>
        <begin position="299"/>
        <end position="309"/>
    </location>
</feature>
<dbReference type="OrthoDB" id="8062037at2759"/>
<keyword evidence="2 10" id="KW-0812">Transmembrane</keyword>
<feature type="region of interest" description="Disordered" evidence="9">
    <location>
        <begin position="412"/>
        <end position="450"/>
    </location>
</feature>
<evidence type="ECO:0000256" key="3">
    <source>
        <dbReference type="ARBA" id="ARBA00022723"/>
    </source>
</evidence>
<feature type="signal peptide" evidence="11">
    <location>
        <begin position="1"/>
        <end position="19"/>
    </location>
</feature>
<evidence type="ECO:0000256" key="11">
    <source>
        <dbReference type="SAM" id="SignalP"/>
    </source>
</evidence>
<dbReference type="Gene3D" id="3.30.40.10">
    <property type="entry name" value="Zinc/RING finger domain, C3HC4 (zinc finger)"/>
    <property type="match status" value="1"/>
</dbReference>
<dbReference type="InterPro" id="IPR013083">
    <property type="entry name" value="Znf_RING/FYVE/PHD"/>
</dbReference>
<keyword evidence="6 10" id="KW-1133">Transmembrane helix</keyword>
<dbReference type="GO" id="GO:0008270">
    <property type="term" value="F:zinc ion binding"/>
    <property type="evidence" value="ECO:0007669"/>
    <property type="project" value="UniProtKB-KW"/>
</dbReference>
<feature type="chain" id="PRO_5025684965" description="RING-type domain-containing protein" evidence="11">
    <location>
        <begin position="20"/>
        <end position="654"/>
    </location>
</feature>
<dbReference type="Proteomes" id="UP000799538">
    <property type="component" value="Unassembled WGS sequence"/>
</dbReference>
<dbReference type="PANTHER" id="PTHR47168">
    <property type="entry name" value="RING ZINC FINGER DOMAIN SUPERFAMILY PROTEIN-RELATED"/>
    <property type="match status" value="1"/>
</dbReference>
<organism evidence="13 14">
    <name type="scientific">Elsinoe ampelina</name>
    <dbReference type="NCBI Taxonomy" id="302913"/>
    <lineage>
        <taxon>Eukaryota</taxon>
        <taxon>Fungi</taxon>
        <taxon>Dikarya</taxon>
        <taxon>Ascomycota</taxon>
        <taxon>Pezizomycotina</taxon>
        <taxon>Dothideomycetes</taxon>
        <taxon>Dothideomycetidae</taxon>
        <taxon>Myriangiales</taxon>
        <taxon>Elsinoaceae</taxon>
        <taxon>Elsinoe</taxon>
    </lineage>
</organism>
<dbReference type="GO" id="GO:0016020">
    <property type="term" value="C:membrane"/>
    <property type="evidence" value="ECO:0007669"/>
    <property type="project" value="UniProtKB-SubCell"/>
</dbReference>
<feature type="compositionally biased region" description="Basic and acidic residues" evidence="9">
    <location>
        <begin position="412"/>
        <end position="421"/>
    </location>
</feature>
<dbReference type="SMART" id="SM00184">
    <property type="entry name" value="RING"/>
    <property type="match status" value="1"/>
</dbReference>
<dbReference type="PANTHER" id="PTHR47168:SF1">
    <property type="entry name" value="OS02G0798600 PROTEIN"/>
    <property type="match status" value="1"/>
</dbReference>
<evidence type="ECO:0000256" key="1">
    <source>
        <dbReference type="ARBA" id="ARBA00004167"/>
    </source>
</evidence>
<evidence type="ECO:0000256" key="5">
    <source>
        <dbReference type="ARBA" id="ARBA00022833"/>
    </source>
</evidence>
<feature type="region of interest" description="Disordered" evidence="9">
    <location>
        <begin position="575"/>
        <end position="654"/>
    </location>
</feature>
<accession>A0A6A6GIW5</accession>
<evidence type="ECO:0000256" key="10">
    <source>
        <dbReference type="SAM" id="Phobius"/>
    </source>
</evidence>
<keyword evidence="5" id="KW-0862">Zinc</keyword>
<feature type="region of interest" description="Disordered" evidence="9">
    <location>
        <begin position="534"/>
        <end position="559"/>
    </location>
</feature>
<feature type="compositionally biased region" description="Polar residues" evidence="9">
    <location>
        <begin position="631"/>
        <end position="654"/>
    </location>
</feature>
<proteinExistence type="predicted"/>
<evidence type="ECO:0000313" key="14">
    <source>
        <dbReference type="Proteomes" id="UP000799538"/>
    </source>
</evidence>
<name>A0A6A6GIW5_9PEZI</name>